<dbReference type="Pfam" id="PF13439">
    <property type="entry name" value="Glyco_transf_4"/>
    <property type="match status" value="1"/>
</dbReference>
<accession>A0A4S1WST5</accession>
<sequence length="373" mass="40497">MPRPSRSILLVNESLGGGGAERQLAQVANGFAADGERVWLASWASAEVPDRYVLSPLVTRVHLRKREPGGGKVAWGLALAASWLRALRLIWRLNPDVIISFSEVSNILVMHVARLTGHPVVASIRTNPEEMFALKPHWRRLALAAYRRAAAIVVQTQGVAEWCLAQCGTRATIIPNMIRTPLPDPLPMTDRLPLITCVGSFFEYKGHAVLIRAFAAVHRQNPHWRLALLGDGPERDHLEALTLDLGLEGAVDFLGFTEDVDAILARSSIFTLASRFEGFPNALIEAMAMGCAAISTDCDYGPGEIITQGENGILVPVNDAEALAAALETLIADDALRARLAMRALAVRTRLSADVVRQDWRALTDSIASASGR</sequence>
<keyword evidence="1" id="KW-0328">Glycosyltransferase</keyword>
<dbReference type="Proteomes" id="UP000309848">
    <property type="component" value="Unassembled WGS sequence"/>
</dbReference>
<proteinExistence type="predicted"/>
<dbReference type="Pfam" id="PF00534">
    <property type="entry name" value="Glycos_transf_1"/>
    <property type="match status" value="1"/>
</dbReference>
<feature type="domain" description="Glycosyl transferase family 1" evidence="3">
    <location>
        <begin position="191"/>
        <end position="343"/>
    </location>
</feature>
<evidence type="ECO:0000256" key="2">
    <source>
        <dbReference type="ARBA" id="ARBA00022679"/>
    </source>
</evidence>
<dbReference type="OrthoDB" id="9790710at2"/>
<dbReference type="PANTHER" id="PTHR12526:SF510">
    <property type="entry name" value="D-INOSITOL 3-PHOSPHATE GLYCOSYLTRANSFERASE"/>
    <property type="match status" value="1"/>
</dbReference>
<comment type="caution">
    <text evidence="5">The sequence shown here is derived from an EMBL/GenBank/DDBJ whole genome shotgun (WGS) entry which is preliminary data.</text>
</comment>
<protein>
    <submittedName>
        <fullName evidence="5">Glycosyltransferase family 4 protein</fullName>
    </submittedName>
</protein>
<feature type="domain" description="Glycosyltransferase subfamily 4-like N-terminal" evidence="4">
    <location>
        <begin position="18"/>
        <end position="179"/>
    </location>
</feature>
<gene>
    <name evidence="5" type="ORF">E5A74_04845</name>
</gene>
<keyword evidence="2 5" id="KW-0808">Transferase</keyword>
<dbReference type="InterPro" id="IPR001296">
    <property type="entry name" value="Glyco_trans_1"/>
</dbReference>
<dbReference type="SUPFAM" id="SSF53756">
    <property type="entry name" value="UDP-Glycosyltransferase/glycogen phosphorylase"/>
    <property type="match status" value="1"/>
</dbReference>
<evidence type="ECO:0000313" key="6">
    <source>
        <dbReference type="Proteomes" id="UP000309848"/>
    </source>
</evidence>
<reference evidence="5 6" key="1">
    <citation type="submission" date="2019-04" db="EMBL/GenBank/DDBJ databases">
        <title>Sphingomonas psychrotolerans sp. nov., isolated from soil in the Tianshan Mountains, Xinjiang, China.</title>
        <authorList>
            <person name="Luo Y."/>
            <person name="Sheng H."/>
        </authorList>
    </citation>
    <scope>NUCLEOTIDE SEQUENCE [LARGE SCALE GENOMIC DNA]</scope>
    <source>
        <strain evidence="5 6">KIS18-15</strain>
    </source>
</reference>
<dbReference type="GO" id="GO:0016757">
    <property type="term" value="F:glycosyltransferase activity"/>
    <property type="evidence" value="ECO:0007669"/>
    <property type="project" value="UniProtKB-KW"/>
</dbReference>
<keyword evidence="6" id="KW-1185">Reference proteome</keyword>
<dbReference type="Gene3D" id="3.40.50.2000">
    <property type="entry name" value="Glycogen Phosphorylase B"/>
    <property type="match status" value="2"/>
</dbReference>
<evidence type="ECO:0000259" key="4">
    <source>
        <dbReference type="Pfam" id="PF13439"/>
    </source>
</evidence>
<dbReference type="AlphaFoldDB" id="A0A4S1WST5"/>
<dbReference type="PANTHER" id="PTHR12526">
    <property type="entry name" value="GLYCOSYLTRANSFERASE"/>
    <property type="match status" value="1"/>
</dbReference>
<evidence type="ECO:0000256" key="1">
    <source>
        <dbReference type="ARBA" id="ARBA00022676"/>
    </source>
</evidence>
<evidence type="ECO:0000259" key="3">
    <source>
        <dbReference type="Pfam" id="PF00534"/>
    </source>
</evidence>
<organism evidence="5 6">
    <name type="scientific">Sphingomonas naasensis</name>
    <dbReference type="NCBI Taxonomy" id="1344951"/>
    <lineage>
        <taxon>Bacteria</taxon>
        <taxon>Pseudomonadati</taxon>
        <taxon>Pseudomonadota</taxon>
        <taxon>Alphaproteobacteria</taxon>
        <taxon>Sphingomonadales</taxon>
        <taxon>Sphingomonadaceae</taxon>
        <taxon>Sphingomonas</taxon>
    </lineage>
</organism>
<evidence type="ECO:0000313" key="5">
    <source>
        <dbReference type="EMBL" id="TGX46478.1"/>
    </source>
</evidence>
<name>A0A4S1WST5_9SPHN</name>
<dbReference type="EMBL" id="SRXU01000001">
    <property type="protein sequence ID" value="TGX46478.1"/>
    <property type="molecule type" value="Genomic_DNA"/>
</dbReference>
<dbReference type="InterPro" id="IPR028098">
    <property type="entry name" value="Glyco_trans_4-like_N"/>
</dbReference>